<dbReference type="EMBL" id="LXQA010015680">
    <property type="protein sequence ID" value="MCH89202.1"/>
    <property type="molecule type" value="Genomic_DNA"/>
</dbReference>
<accession>A0A392MNT7</accession>
<reference evidence="2 3" key="1">
    <citation type="journal article" date="2018" name="Front. Plant Sci.">
        <title>Red Clover (Trifolium pratense) and Zigzag Clover (T. medium) - A Picture of Genomic Similarities and Differences.</title>
        <authorList>
            <person name="Dluhosova J."/>
            <person name="Istvanek J."/>
            <person name="Nedelnik J."/>
            <person name="Repkova J."/>
        </authorList>
    </citation>
    <scope>NUCLEOTIDE SEQUENCE [LARGE SCALE GENOMIC DNA]</scope>
    <source>
        <strain evidence="3">cv. 10/8</strain>
        <tissue evidence="2">Leaf</tissue>
    </source>
</reference>
<name>A0A392MNT7_9FABA</name>
<evidence type="ECO:0000313" key="2">
    <source>
        <dbReference type="EMBL" id="MCH89202.1"/>
    </source>
</evidence>
<evidence type="ECO:0000256" key="1">
    <source>
        <dbReference type="SAM" id="MobiDB-lite"/>
    </source>
</evidence>
<feature type="non-terminal residue" evidence="2">
    <location>
        <position position="1"/>
    </location>
</feature>
<proteinExistence type="predicted"/>
<organism evidence="2 3">
    <name type="scientific">Trifolium medium</name>
    <dbReference type="NCBI Taxonomy" id="97028"/>
    <lineage>
        <taxon>Eukaryota</taxon>
        <taxon>Viridiplantae</taxon>
        <taxon>Streptophyta</taxon>
        <taxon>Embryophyta</taxon>
        <taxon>Tracheophyta</taxon>
        <taxon>Spermatophyta</taxon>
        <taxon>Magnoliopsida</taxon>
        <taxon>eudicotyledons</taxon>
        <taxon>Gunneridae</taxon>
        <taxon>Pentapetalae</taxon>
        <taxon>rosids</taxon>
        <taxon>fabids</taxon>
        <taxon>Fabales</taxon>
        <taxon>Fabaceae</taxon>
        <taxon>Papilionoideae</taxon>
        <taxon>50 kb inversion clade</taxon>
        <taxon>NPAAA clade</taxon>
        <taxon>Hologalegina</taxon>
        <taxon>IRL clade</taxon>
        <taxon>Trifolieae</taxon>
        <taxon>Trifolium</taxon>
    </lineage>
</organism>
<keyword evidence="3" id="KW-1185">Reference proteome</keyword>
<gene>
    <name evidence="2" type="ORF">A2U01_0010095</name>
</gene>
<dbReference type="AlphaFoldDB" id="A0A392MNT7"/>
<dbReference type="Proteomes" id="UP000265520">
    <property type="component" value="Unassembled WGS sequence"/>
</dbReference>
<feature type="region of interest" description="Disordered" evidence="1">
    <location>
        <begin position="59"/>
        <end position="90"/>
    </location>
</feature>
<protein>
    <submittedName>
        <fullName evidence="2">Uncharacterized protein</fullName>
    </submittedName>
</protein>
<evidence type="ECO:0000313" key="3">
    <source>
        <dbReference type="Proteomes" id="UP000265520"/>
    </source>
</evidence>
<sequence length="150" mass="16670">DFASTLITALCKASNVVAGATDADFHPIRLLSLNYFNNKYERGPVVPRGGCGAREEAVREEEEINRFEEGVHPDQQGVPENQENPAQPPPLYTHDINFLAGMLHNMEISQYSGLPNMYYDTSSMAYSEAMSYRATFPAPSFGTLYPVDTE</sequence>
<comment type="caution">
    <text evidence="2">The sequence shown here is derived from an EMBL/GenBank/DDBJ whole genome shotgun (WGS) entry which is preliminary data.</text>
</comment>